<dbReference type="RefSeq" id="WP_254796607.1">
    <property type="nucleotide sequence ID" value="NZ_CP158862.1"/>
</dbReference>
<evidence type="ECO:0000256" key="2">
    <source>
        <dbReference type="ARBA" id="ARBA00023002"/>
    </source>
</evidence>
<sequence length="106" mass="11802">MSDTIKSYALITGASKGIGKSIAHELAKQGYPLLLAARSDHELKALSDDLQVKYHIDAFYLSIDLSVNDASQKITDWIKSNNYPVAVFPDMQDRCIVVSEKIIIQF</sequence>
<dbReference type="Gene3D" id="3.40.50.720">
    <property type="entry name" value="NAD(P)-binding Rossmann-like Domain"/>
    <property type="match status" value="1"/>
</dbReference>
<evidence type="ECO:0000256" key="1">
    <source>
        <dbReference type="ARBA" id="ARBA00006484"/>
    </source>
</evidence>
<evidence type="ECO:0000313" key="4">
    <source>
        <dbReference type="Proteomes" id="UP000184112"/>
    </source>
</evidence>
<dbReference type="Pfam" id="PF00106">
    <property type="entry name" value="adh_short"/>
    <property type="match status" value="1"/>
</dbReference>
<comment type="similarity">
    <text evidence="1">Belongs to the short-chain dehydrogenases/reductases (SDR) family.</text>
</comment>
<name>A0A1M5V7C7_FLAJO</name>
<dbReference type="Proteomes" id="UP000184112">
    <property type="component" value="Unassembled WGS sequence"/>
</dbReference>
<reference evidence="3 4" key="1">
    <citation type="submission" date="2016-11" db="EMBL/GenBank/DDBJ databases">
        <authorList>
            <person name="Jaros S."/>
            <person name="Januszkiewicz K."/>
            <person name="Wedrychowicz H."/>
        </authorList>
    </citation>
    <scope>NUCLEOTIDE SEQUENCE [LARGE SCALE GENOMIC DNA]</scope>
    <source>
        <strain evidence="3 4">DSM 6792</strain>
    </source>
</reference>
<proteinExistence type="inferred from homology"/>
<protein>
    <submittedName>
        <fullName evidence="3">Short chain dehydrogenase</fullName>
    </submittedName>
</protein>
<dbReference type="PANTHER" id="PTHR42901">
    <property type="entry name" value="ALCOHOL DEHYDROGENASE"/>
    <property type="match status" value="1"/>
</dbReference>
<gene>
    <name evidence="3" type="ORF">SAMN05444388_11621</name>
</gene>
<keyword evidence="2" id="KW-0560">Oxidoreductase</keyword>
<dbReference type="PANTHER" id="PTHR42901:SF1">
    <property type="entry name" value="ALCOHOL DEHYDROGENASE"/>
    <property type="match status" value="1"/>
</dbReference>
<evidence type="ECO:0000313" key="3">
    <source>
        <dbReference type="EMBL" id="SHH71038.1"/>
    </source>
</evidence>
<dbReference type="GO" id="GO:0016491">
    <property type="term" value="F:oxidoreductase activity"/>
    <property type="evidence" value="ECO:0007669"/>
    <property type="project" value="UniProtKB-KW"/>
</dbReference>
<dbReference type="InterPro" id="IPR002347">
    <property type="entry name" value="SDR_fam"/>
</dbReference>
<dbReference type="EMBL" id="FQWH01000016">
    <property type="protein sequence ID" value="SHH71038.1"/>
    <property type="molecule type" value="Genomic_DNA"/>
</dbReference>
<dbReference type="InterPro" id="IPR036291">
    <property type="entry name" value="NAD(P)-bd_dom_sf"/>
</dbReference>
<dbReference type="AlphaFoldDB" id="A0A1M5V7C7"/>
<organism evidence="3 4">
    <name type="scientific">Flavobacterium johnsoniae</name>
    <name type="common">Cytophaga johnsonae</name>
    <dbReference type="NCBI Taxonomy" id="986"/>
    <lineage>
        <taxon>Bacteria</taxon>
        <taxon>Pseudomonadati</taxon>
        <taxon>Bacteroidota</taxon>
        <taxon>Flavobacteriia</taxon>
        <taxon>Flavobacteriales</taxon>
        <taxon>Flavobacteriaceae</taxon>
        <taxon>Flavobacterium</taxon>
    </lineage>
</organism>
<accession>A0A1M5V7C7</accession>
<dbReference type="SUPFAM" id="SSF51735">
    <property type="entry name" value="NAD(P)-binding Rossmann-fold domains"/>
    <property type="match status" value="1"/>
</dbReference>